<evidence type="ECO:0000256" key="1">
    <source>
        <dbReference type="ARBA" id="ARBA00022737"/>
    </source>
</evidence>
<proteinExistence type="predicted"/>
<organism evidence="4 5">
    <name type="scientific">Dovyalis caffra</name>
    <dbReference type="NCBI Taxonomy" id="77055"/>
    <lineage>
        <taxon>Eukaryota</taxon>
        <taxon>Viridiplantae</taxon>
        <taxon>Streptophyta</taxon>
        <taxon>Embryophyta</taxon>
        <taxon>Tracheophyta</taxon>
        <taxon>Spermatophyta</taxon>
        <taxon>Magnoliopsida</taxon>
        <taxon>eudicotyledons</taxon>
        <taxon>Gunneridae</taxon>
        <taxon>Pentapetalae</taxon>
        <taxon>rosids</taxon>
        <taxon>fabids</taxon>
        <taxon>Malpighiales</taxon>
        <taxon>Salicaceae</taxon>
        <taxon>Flacourtieae</taxon>
        <taxon>Dovyalis</taxon>
    </lineage>
</organism>
<comment type="caution">
    <text evidence="4">The sequence shown here is derived from an EMBL/GenBank/DDBJ whole genome shotgun (WGS) entry which is preliminary data.</text>
</comment>
<evidence type="ECO:0000313" key="4">
    <source>
        <dbReference type="EMBL" id="CAK7336509.1"/>
    </source>
</evidence>
<dbReference type="InterPro" id="IPR016024">
    <property type="entry name" value="ARM-type_fold"/>
</dbReference>
<gene>
    <name evidence="4" type="ORF">DCAF_LOCUS11518</name>
</gene>
<dbReference type="FunFam" id="1.25.10.10:FF:000561">
    <property type="entry name" value="ARM repeat superfamily protein"/>
    <property type="match status" value="1"/>
</dbReference>
<dbReference type="SMART" id="SM00185">
    <property type="entry name" value="ARM"/>
    <property type="match status" value="3"/>
</dbReference>
<evidence type="ECO:0000256" key="2">
    <source>
        <dbReference type="ARBA" id="ARBA00022786"/>
    </source>
</evidence>
<accession>A0AAV1RIF7</accession>
<dbReference type="Proteomes" id="UP001314170">
    <property type="component" value="Unassembled WGS sequence"/>
</dbReference>
<dbReference type="InterPro" id="IPR000225">
    <property type="entry name" value="Armadillo"/>
</dbReference>
<dbReference type="EMBL" id="CAWUPB010000994">
    <property type="protein sequence ID" value="CAK7336509.1"/>
    <property type="molecule type" value="Genomic_DNA"/>
</dbReference>
<dbReference type="InterPro" id="IPR011989">
    <property type="entry name" value="ARM-like"/>
</dbReference>
<dbReference type="AlphaFoldDB" id="A0AAV1RIF7"/>
<dbReference type="SUPFAM" id="SSF48371">
    <property type="entry name" value="ARM repeat"/>
    <property type="match status" value="1"/>
</dbReference>
<dbReference type="Gene3D" id="1.25.10.10">
    <property type="entry name" value="Leucine-rich Repeat Variant"/>
    <property type="match status" value="1"/>
</dbReference>
<dbReference type="PANTHER" id="PTHR23315:SF238">
    <property type="entry name" value="ARM REPEAT SUPERFAMILY PROTEIN"/>
    <property type="match status" value="1"/>
</dbReference>
<reference evidence="4 5" key="1">
    <citation type="submission" date="2024-01" db="EMBL/GenBank/DDBJ databases">
        <authorList>
            <person name="Waweru B."/>
        </authorList>
    </citation>
    <scope>NUCLEOTIDE SEQUENCE [LARGE SCALE GENOMIC DNA]</scope>
</reference>
<dbReference type="PANTHER" id="PTHR23315">
    <property type="entry name" value="U BOX DOMAIN-CONTAINING"/>
    <property type="match status" value="1"/>
</dbReference>
<evidence type="ECO:0000259" key="3">
    <source>
        <dbReference type="Pfam" id="PF25598"/>
    </source>
</evidence>
<feature type="domain" description="U-box" evidence="3">
    <location>
        <begin position="20"/>
        <end position="294"/>
    </location>
</feature>
<keyword evidence="1" id="KW-0677">Repeat</keyword>
<dbReference type="Pfam" id="PF25598">
    <property type="entry name" value="ARM_PUB"/>
    <property type="match status" value="1"/>
</dbReference>
<sequence length="302" mass="32045">MEVKRRTARLLVKKLGSVSELTRSEALAEIRLMTKNDAESRPIFAEAGAIPYLAETLYSSCHDSQDNAAATLLNLSISSRAPLMSTRGLLDAISHVLGHHATDSSPFAVQSSAATLYSLLVDDSYRPIIGSKRDIVYSLIEIIKRHNSPPRSIKDALKALFGIALFPLNRASLIDLGATAALFSLVLKDGRVGVVEDATAVIAQIAGCEESEREFWKVSGVRVLVDLLDVGTGSSSRIKENAVGALLNLVRCGGGGVVKEVKEIGAGAVEGIRDVVENGTAKGKSKGLALLKVVEGGAKEWV</sequence>
<keyword evidence="5" id="KW-1185">Reference proteome</keyword>
<keyword evidence="2" id="KW-0833">Ubl conjugation pathway</keyword>
<evidence type="ECO:0000313" key="5">
    <source>
        <dbReference type="Proteomes" id="UP001314170"/>
    </source>
</evidence>
<name>A0AAV1RIF7_9ROSI</name>
<dbReference type="InterPro" id="IPR058678">
    <property type="entry name" value="ARM_PUB"/>
</dbReference>
<protein>
    <recommendedName>
        <fullName evidence="3">U-box domain-containing protein</fullName>
    </recommendedName>
</protein>